<gene>
    <name evidence="11" type="primary">HcC</name>
</gene>
<keyword evidence="4" id="KW-0813">Transport</keyword>
<dbReference type="PANTHER" id="PTHR11511">
    <property type="entry name" value="LARVAL STORAGE PROTEIN/PHENOLOXIDASE"/>
    <property type="match status" value="1"/>
</dbReference>
<evidence type="ECO:0000256" key="8">
    <source>
        <dbReference type="ARBA" id="ARBA00023008"/>
    </source>
</evidence>
<evidence type="ECO:0000256" key="2">
    <source>
        <dbReference type="ARBA" id="ARBA00004239"/>
    </source>
</evidence>
<keyword evidence="6" id="KW-0561">Oxygen transport</keyword>
<dbReference type="InterPro" id="IPR002227">
    <property type="entry name" value="Tyrosinase_Cu-bd"/>
</dbReference>
<reference evidence="11" key="1">
    <citation type="journal article" date="2012" name="BMC Evol. Biol.">
        <title>The diversity and evolution of chelicerate hemocyanins.</title>
        <authorList>
            <person name="Rehm P."/>
            <person name="Pick C."/>
            <person name="Borner J."/>
            <person name="Markl J."/>
            <person name="Burmester T."/>
        </authorList>
    </citation>
    <scope>NUCLEOTIDE SEQUENCE</scope>
</reference>
<organism evidence="11">
    <name type="scientific">Euphrynichus bacillifer</name>
    <dbReference type="NCBI Taxonomy" id="317672"/>
    <lineage>
        <taxon>Eukaryota</taxon>
        <taxon>Metazoa</taxon>
        <taxon>Ecdysozoa</taxon>
        <taxon>Arthropoda</taxon>
        <taxon>Chelicerata</taxon>
        <taxon>Arachnida</taxon>
        <taxon>Amblypygi</taxon>
        <taxon>Phrynichidae</taxon>
        <taxon>Phrynichinae</taxon>
        <taxon>Euphrynichus</taxon>
    </lineage>
</organism>
<evidence type="ECO:0000259" key="10">
    <source>
        <dbReference type="PROSITE" id="PS00498"/>
    </source>
</evidence>
<dbReference type="Pfam" id="PF00372">
    <property type="entry name" value="Hemocyanin_M"/>
    <property type="match status" value="1"/>
</dbReference>
<dbReference type="InterPro" id="IPR036697">
    <property type="entry name" value="Hemocyanin_N_sf"/>
</dbReference>
<keyword evidence="9" id="KW-1015">Disulfide bond</keyword>
<evidence type="ECO:0000256" key="6">
    <source>
        <dbReference type="ARBA" id="ARBA00022621"/>
    </source>
</evidence>
<dbReference type="Gene3D" id="1.20.1370.10">
    <property type="entry name" value="Hemocyanin, N-terminal domain"/>
    <property type="match status" value="1"/>
</dbReference>
<keyword evidence="8" id="KW-0186">Copper</keyword>
<evidence type="ECO:0000256" key="4">
    <source>
        <dbReference type="ARBA" id="ARBA00022448"/>
    </source>
</evidence>
<dbReference type="InterPro" id="IPR005204">
    <property type="entry name" value="Hemocyanin_N"/>
</dbReference>
<dbReference type="SUPFAM" id="SSF48056">
    <property type="entry name" value="Di-copper centre-containing domain"/>
    <property type="match status" value="1"/>
</dbReference>
<evidence type="ECO:0000256" key="5">
    <source>
        <dbReference type="ARBA" id="ARBA00022525"/>
    </source>
</evidence>
<dbReference type="FunFam" id="1.20.1370.10:FF:000002">
    <property type="entry name" value="Hemocyanin subunit B"/>
    <property type="match status" value="1"/>
</dbReference>
<dbReference type="SUPFAM" id="SSF48050">
    <property type="entry name" value="Hemocyanin, N-terminal domain"/>
    <property type="match status" value="1"/>
</dbReference>
<dbReference type="PANTHER" id="PTHR11511:SF5">
    <property type="entry name" value="FAT-BODY PROTEIN 1-RELATED"/>
    <property type="match status" value="1"/>
</dbReference>
<dbReference type="PRINTS" id="PR00187">
    <property type="entry name" value="HAEMOCYANIN"/>
</dbReference>
<dbReference type="AlphaFoldDB" id="G8YZR3"/>
<dbReference type="InterPro" id="IPR008922">
    <property type="entry name" value="Di-copper_centre_dom_sf"/>
</dbReference>
<evidence type="ECO:0000256" key="7">
    <source>
        <dbReference type="ARBA" id="ARBA00022723"/>
    </source>
</evidence>
<dbReference type="SUPFAM" id="SSF81296">
    <property type="entry name" value="E set domains"/>
    <property type="match status" value="1"/>
</dbReference>
<evidence type="ECO:0000256" key="3">
    <source>
        <dbReference type="ARBA" id="ARBA00009470"/>
    </source>
</evidence>
<dbReference type="Pfam" id="PF03722">
    <property type="entry name" value="Hemocyanin_N"/>
    <property type="match status" value="1"/>
</dbReference>
<evidence type="ECO:0000256" key="9">
    <source>
        <dbReference type="ARBA" id="ARBA00023157"/>
    </source>
</evidence>
<dbReference type="InterPro" id="IPR000896">
    <property type="entry name" value="Hemocyanin/hexamerin_mid_dom"/>
</dbReference>
<dbReference type="InterPro" id="IPR014756">
    <property type="entry name" value="Ig_E-set"/>
</dbReference>
<dbReference type="GO" id="GO:0005576">
    <property type="term" value="C:extracellular region"/>
    <property type="evidence" value="ECO:0007669"/>
    <property type="project" value="UniProtKB-SubCell"/>
</dbReference>
<dbReference type="FunFam" id="2.60.40.1520:FF:000001">
    <property type="entry name" value="Hemocyanin subunit 2"/>
    <property type="match status" value="1"/>
</dbReference>
<dbReference type="PROSITE" id="PS00498">
    <property type="entry name" value="TYROSINASE_2"/>
    <property type="match status" value="1"/>
</dbReference>
<accession>G8YZR3</accession>
<comment type="function">
    <text evidence="1">Hemocyanins are copper-containing oxygen carriers occurring freely dissolved in the hemolymph of many mollusks and arthropods.</text>
</comment>
<evidence type="ECO:0000256" key="1">
    <source>
        <dbReference type="ARBA" id="ARBA00002958"/>
    </source>
</evidence>
<protein>
    <submittedName>
        <fullName evidence="11">Hemocyanin subunit c</fullName>
    </submittedName>
</protein>
<dbReference type="EMBL" id="FR865915">
    <property type="protein sequence ID" value="CCA94917.1"/>
    <property type="molecule type" value="mRNA"/>
</dbReference>
<dbReference type="InterPro" id="IPR013788">
    <property type="entry name" value="Hemocyanin/hexamerin"/>
</dbReference>
<dbReference type="Gene3D" id="1.10.1280.10">
    <property type="entry name" value="Di-copper center containing domain from catechol oxidase"/>
    <property type="match status" value="1"/>
</dbReference>
<dbReference type="PROSITE" id="PS00209">
    <property type="entry name" value="HEMOCYANIN_1"/>
    <property type="match status" value="1"/>
</dbReference>
<keyword evidence="5" id="KW-0964">Secreted</keyword>
<comment type="similarity">
    <text evidence="3">Belongs to the tyrosinase family. Hemocyanin subfamily.</text>
</comment>
<dbReference type="GO" id="GO:0046872">
    <property type="term" value="F:metal ion binding"/>
    <property type="evidence" value="ECO:0007669"/>
    <property type="project" value="UniProtKB-KW"/>
</dbReference>
<evidence type="ECO:0000313" key="11">
    <source>
        <dbReference type="EMBL" id="CCA94917.1"/>
    </source>
</evidence>
<dbReference type="FunFam" id="1.10.1280.10:FF:000004">
    <property type="entry name" value="Hemocyanin subunit 2"/>
    <property type="match status" value="1"/>
</dbReference>
<dbReference type="InterPro" id="IPR037020">
    <property type="entry name" value="Hemocyanin_C_sf"/>
</dbReference>
<feature type="domain" description="Tyrosinase copper-binding" evidence="10">
    <location>
        <begin position="359"/>
        <end position="370"/>
    </location>
</feature>
<proteinExistence type="evidence at transcript level"/>
<name>G8YZR3_9ARAC</name>
<dbReference type="InterPro" id="IPR005203">
    <property type="entry name" value="Hemocyanin_C"/>
</dbReference>
<dbReference type="GO" id="GO:0016491">
    <property type="term" value="F:oxidoreductase activity"/>
    <property type="evidence" value="ECO:0007669"/>
    <property type="project" value="InterPro"/>
</dbReference>
<keyword evidence="7" id="KW-0479">Metal-binding</keyword>
<dbReference type="Pfam" id="PF03723">
    <property type="entry name" value="Hemocyanin_C"/>
    <property type="match status" value="1"/>
</dbReference>
<comment type="subcellular location">
    <subcellularLocation>
        <location evidence="2">Secreted</location>
        <location evidence="2">Extracellular space</location>
    </subcellularLocation>
</comment>
<sequence length="630" mass="72400">MVSETGEKQKRVVGLFEYVALTTRSKFGLRVQRDPSLIGLGILGRGELFNCFHPEHLNEARILYEALIAAHSFDDFLDLSHQARDYVNQGLFLYAVSVAILHRDDCRGVSLPPIQEVFPNKFIPAETLSKALVDAEQHPDTEVDIITDMEFVGNILDPEYLLSYYREDIGINAHHWHWHLVYPATWRADITGKTMDRKGELFYYMHQQMCARYDCERLSNGMPRVIPFHNFTEKLHGFSSHLSSGISGKHYSSRAEGLILQDLSDVTVQDMERWRDRILDAINLGFVTDEHGRETVLDETSGIDILGDIIESSYESVNKSFYGSLHNWGHVMIGDIQDPEGKYQTPSGVMSDTATSLQDPIFYRWHRFIDNIFLEYKSKLHSYNKDDLSFNGVEIVNVQLKENPDKIVSTTFKKDLLNLSYAYYLDRKGDIKVRYEHLDHDPFTYEIAVENHSRKTKHATVRIFLAPKYDELGNELSPNELRRLMIELDKFRAELHPGNNVIERKSSESSVTLSTERSFGELLHGEGANDNADEFCSCGWPQHLLIPKGNSRGMEFHLFVMVTDWLQDTVTSGHSQAICVDAVSYCGAKDQLYPDRKPMGFPFDRIIEAKTMKEWLYPNMEDVIVTIKHH</sequence>
<dbReference type="GO" id="GO:0005344">
    <property type="term" value="F:oxygen carrier activity"/>
    <property type="evidence" value="ECO:0007669"/>
    <property type="project" value="UniProtKB-KW"/>
</dbReference>
<dbReference type="Gene3D" id="2.60.40.1520">
    <property type="entry name" value="Hemocyanin, C-terminal domain"/>
    <property type="match status" value="1"/>
</dbReference>